<dbReference type="InterPro" id="IPR024185">
    <property type="entry name" value="FTHF_cligase-like_sf"/>
</dbReference>
<dbReference type="PANTHER" id="PTHR23407">
    <property type="entry name" value="ATPASE INHIBITOR/5-FORMYLTETRAHYDROFOLATE CYCLO-LIGASE"/>
    <property type="match status" value="1"/>
</dbReference>
<dbReference type="RefSeq" id="WP_268005566.1">
    <property type="nucleotide sequence ID" value="NZ_BSUT01000001.1"/>
</dbReference>
<keyword evidence="6" id="KW-1185">Reference proteome</keyword>
<dbReference type="Pfam" id="PF01812">
    <property type="entry name" value="5-FTHF_cyc-lig"/>
    <property type="match status" value="1"/>
</dbReference>
<gene>
    <name evidence="5" type="ORF">NZD89_26185</name>
</gene>
<accession>A0ABY6ZGE4</accession>
<evidence type="ECO:0000313" key="5">
    <source>
        <dbReference type="EMBL" id="WAH41658.1"/>
    </source>
</evidence>
<dbReference type="PANTHER" id="PTHR23407:SF1">
    <property type="entry name" value="5-FORMYLTETRAHYDROFOLATE CYCLO-LIGASE"/>
    <property type="match status" value="1"/>
</dbReference>
<keyword evidence="4" id="KW-0479">Metal-binding</keyword>
<sequence length="201" mass="22447">MSFEVEKDHLRQVLKRDRMSLTENERRIAQAAICSAILDFCDAYVHTVTPGAKRHTIGLYAAVRAEVDVLDCVSSLRERGWIVAYPKVLNASGQMDMFVVDSPVDLTPGQFGILEPSAHASVLEPADLDILLVPGLGFTLAGWRLGYGGGFYDRYLSRTRPELCTVGIAFRVQLRDALPISHHDQRLKYLITEQGVVDCWK</sequence>
<evidence type="ECO:0000256" key="3">
    <source>
        <dbReference type="ARBA" id="ARBA00022840"/>
    </source>
</evidence>
<dbReference type="PIRSF" id="PIRSF006806">
    <property type="entry name" value="FTHF_cligase"/>
    <property type="match status" value="1"/>
</dbReference>
<comment type="cofactor">
    <cofactor evidence="4">
        <name>Mg(2+)</name>
        <dbReference type="ChEBI" id="CHEBI:18420"/>
    </cofactor>
</comment>
<keyword evidence="5" id="KW-0436">Ligase</keyword>
<protein>
    <recommendedName>
        <fullName evidence="4">5-formyltetrahydrofolate cyclo-ligase</fullName>
        <ecNumber evidence="4">6.3.3.2</ecNumber>
    </recommendedName>
</protein>
<dbReference type="EMBL" id="CP104067">
    <property type="protein sequence ID" value="WAH41658.1"/>
    <property type="molecule type" value="Genomic_DNA"/>
</dbReference>
<evidence type="ECO:0000256" key="2">
    <source>
        <dbReference type="ARBA" id="ARBA00022741"/>
    </source>
</evidence>
<keyword evidence="3 4" id="KW-0067">ATP-binding</keyword>
<evidence type="ECO:0000256" key="4">
    <source>
        <dbReference type="RuleBase" id="RU361279"/>
    </source>
</evidence>
<keyword evidence="4" id="KW-0460">Magnesium</keyword>
<keyword evidence="2 4" id="KW-0547">Nucleotide-binding</keyword>
<reference evidence="5" key="1">
    <citation type="submission" date="2022-08" db="EMBL/GenBank/DDBJ databases">
        <title>Alicyclobacillus fastidiosus DSM 17978, complete genome.</title>
        <authorList>
            <person name="Wang Q."/>
            <person name="Cai R."/>
            <person name="Wang Z."/>
        </authorList>
    </citation>
    <scope>NUCLEOTIDE SEQUENCE</scope>
    <source>
        <strain evidence="5">DSM 17978</strain>
    </source>
</reference>
<dbReference type="Gene3D" id="3.40.50.10420">
    <property type="entry name" value="NagB/RpiA/CoA transferase-like"/>
    <property type="match status" value="1"/>
</dbReference>
<comment type="similarity">
    <text evidence="1 4">Belongs to the 5-formyltetrahydrofolate cyclo-ligase family.</text>
</comment>
<dbReference type="Proteomes" id="UP001164761">
    <property type="component" value="Chromosome"/>
</dbReference>
<organism evidence="5 6">
    <name type="scientific">Alicyclobacillus fastidiosus</name>
    <dbReference type="NCBI Taxonomy" id="392011"/>
    <lineage>
        <taxon>Bacteria</taxon>
        <taxon>Bacillati</taxon>
        <taxon>Bacillota</taxon>
        <taxon>Bacilli</taxon>
        <taxon>Bacillales</taxon>
        <taxon>Alicyclobacillaceae</taxon>
        <taxon>Alicyclobacillus</taxon>
    </lineage>
</organism>
<dbReference type="GO" id="GO:0030272">
    <property type="term" value="F:5-formyltetrahydrofolate cyclo-ligase activity"/>
    <property type="evidence" value="ECO:0007669"/>
    <property type="project" value="UniProtKB-EC"/>
</dbReference>
<evidence type="ECO:0000256" key="1">
    <source>
        <dbReference type="ARBA" id="ARBA00010638"/>
    </source>
</evidence>
<name>A0ABY6ZGE4_9BACL</name>
<dbReference type="InterPro" id="IPR002698">
    <property type="entry name" value="FTHF_cligase"/>
</dbReference>
<dbReference type="SUPFAM" id="SSF100950">
    <property type="entry name" value="NagB/RpiA/CoA transferase-like"/>
    <property type="match status" value="1"/>
</dbReference>
<dbReference type="EC" id="6.3.3.2" evidence="4"/>
<comment type="catalytic activity">
    <reaction evidence="4">
        <text>(6S)-5-formyl-5,6,7,8-tetrahydrofolate + ATP = (6R)-5,10-methenyltetrahydrofolate + ADP + phosphate</text>
        <dbReference type="Rhea" id="RHEA:10488"/>
        <dbReference type="ChEBI" id="CHEBI:30616"/>
        <dbReference type="ChEBI" id="CHEBI:43474"/>
        <dbReference type="ChEBI" id="CHEBI:57455"/>
        <dbReference type="ChEBI" id="CHEBI:57457"/>
        <dbReference type="ChEBI" id="CHEBI:456216"/>
        <dbReference type="EC" id="6.3.3.2"/>
    </reaction>
</comment>
<evidence type="ECO:0000313" key="6">
    <source>
        <dbReference type="Proteomes" id="UP001164761"/>
    </source>
</evidence>
<dbReference type="InterPro" id="IPR037171">
    <property type="entry name" value="NagB/RpiA_transferase-like"/>
</dbReference>
<dbReference type="NCBIfam" id="TIGR02727">
    <property type="entry name" value="MTHFS_bact"/>
    <property type="match status" value="1"/>
</dbReference>
<proteinExistence type="inferred from homology"/>